<sequence length="196" mass="21374">MSVIRIAGICGSLRRESCNKKLIIRAQQLCAEQISEAQLDIIDWSQLPVYNQDLEDDPPKSVLKFKEEIADSDAILFATPEYNWSIPGPLKNAIDWASRVKIGDHGDVFAGKPVAIIGAGPGSYPGSSGSGRAQLILRQTLVVLNMIAINSPSVMLTGAFEAFKEDGSLKNGVMEEKIVKLLKELVISHKRLKSTI</sequence>
<reference evidence="2 3" key="1">
    <citation type="journal article" date="2019" name="Environ. Microbiol.">
        <title>At the nexus of three kingdoms: the genome of the mycorrhizal fungus Gigaspora margarita provides insights into plant, endobacterial and fungal interactions.</title>
        <authorList>
            <person name="Venice F."/>
            <person name="Ghignone S."/>
            <person name="Salvioli di Fossalunga A."/>
            <person name="Amselem J."/>
            <person name="Novero M."/>
            <person name="Xianan X."/>
            <person name="Sedzielewska Toro K."/>
            <person name="Morin E."/>
            <person name="Lipzen A."/>
            <person name="Grigoriev I.V."/>
            <person name="Henrissat B."/>
            <person name="Martin F.M."/>
            <person name="Bonfante P."/>
        </authorList>
    </citation>
    <scope>NUCLEOTIDE SEQUENCE [LARGE SCALE GENOMIC DNA]</scope>
    <source>
        <strain evidence="2 3">BEG34</strain>
    </source>
</reference>
<organism evidence="2 3">
    <name type="scientific">Gigaspora margarita</name>
    <dbReference type="NCBI Taxonomy" id="4874"/>
    <lineage>
        <taxon>Eukaryota</taxon>
        <taxon>Fungi</taxon>
        <taxon>Fungi incertae sedis</taxon>
        <taxon>Mucoromycota</taxon>
        <taxon>Glomeromycotina</taxon>
        <taxon>Glomeromycetes</taxon>
        <taxon>Diversisporales</taxon>
        <taxon>Gigasporaceae</taxon>
        <taxon>Gigaspora</taxon>
    </lineage>
</organism>
<feature type="domain" description="NADPH-dependent FMN reductase-like" evidence="1">
    <location>
        <begin position="5"/>
        <end position="159"/>
    </location>
</feature>
<evidence type="ECO:0000259" key="1">
    <source>
        <dbReference type="Pfam" id="PF03358"/>
    </source>
</evidence>
<dbReference type="Proteomes" id="UP000439903">
    <property type="component" value="Unassembled WGS sequence"/>
</dbReference>
<dbReference type="GO" id="GO:0005829">
    <property type="term" value="C:cytosol"/>
    <property type="evidence" value="ECO:0007669"/>
    <property type="project" value="TreeGrafter"/>
</dbReference>
<comment type="caution">
    <text evidence="2">The sequence shown here is derived from an EMBL/GenBank/DDBJ whole genome shotgun (WGS) entry which is preliminary data.</text>
</comment>
<dbReference type="Gene3D" id="3.40.50.360">
    <property type="match status" value="1"/>
</dbReference>
<gene>
    <name evidence="2" type="ORF">F8M41_010261</name>
</gene>
<dbReference type="InterPro" id="IPR029039">
    <property type="entry name" value="Flavoprotein-like_sf"/>
</dbReference>
<proteinExistence type="predicted"/>
<dbReference type="PANTHER" id="PTHR30543">
    <property type="entry name" value="CHROMATE REDUCTASE"/>
    <property type="match status" value="1"/>
</dbReference>
<accession>A0A8H3X113</accession>
<protein>
    <submittedName>
        <fullName evidence="2">NADPH dehydrogenase:NADPH-dependent FMN reductase</fullName>
    </submittedName>
</protein>
<name>A0A8H3X113_GIGMA</name>
<dbReference type="GO" id="GO:0016491">
    <property type="term" value="F:oxidoreductase activity"/>
    <property type="evidence" value="ECO:0007669"/>
    <property type="project" value="InterPro"/>
</dbReference>
<dbReference type="AlphaFoldDB" id="A0A8H3X113"/>
<dbReference type="InterPro" id="IPR050712">
    <property type="entry name" value="NAD(P)H-dep_reductase"/>
</dbReference>
<dbReference type="Pfam" id="PF03358">
    <property type="entry name" value="FMN_red"/>
    <property type="match status" value="1"/>
</dbReference>
<dbReference type="PANTHER" id="PTHR30543:SF21">
    <property type="entry name" value="NAD(P)H-DEPENDENT FMN REDUCTASE LOT6"/>
    <property type="match status" value="1"/>
</dbReference>
<evidence type="ECO:0000313" key="3">
    <source>
        <dbReference type="Proteomes" id="UP000439903"/>
    </source>
</evidence>
<dbReference type="OrthoDB" id="68575at2759"/>
<evidence type="ECO:0000313" key="2">
    <source>
        <dbReference type="EMBL" id="KAF0395341.1"/>
    </source>
</evidence>
<dbReference type="GO" id="GO:0010181">
    <property type="term" value="F:FMN binding"/>
    <property type="evidence" value="ECO:0007669"/>
    <property type="project" value="TreeGrafter"/>
</dbReference>
<dbReference type="SUPFAM" id="SSF52218">
    <property type="entry name" value="Flavoproteins"/>
    <property type="match status" value="1"/>
</dbReference>
<keyword evidence="3" id="KW-1185">Reference proteome</keyword>
<dbReference type="InterPro" id="IPR005025">
    <property type="entry name" value="FMN_Rdtase-like_dom"/>
</dbReference>
<dbReference type="EMBL" id="WTPW01002144">
    <property type="protein sequence ID" value="KAF0395341.1"/>
    <property type="molecule type" value="Genomic_DNA"/>
</dbReference>